<gene>
    <name evidence="1" type="ORF">SAMN05660349_03119</name>
</gene>
<name>A0A1T5ES34_9BACT</name>
<protein>
    <submittedName>
        <fullName evidence="1">Uncharacterized protein</fullName>
    </submittedName>
</protein>
<evidence type="ECO:0000313" key="2">
    <source>
        <dbReference type="Proteomes" id="UP000190852"/>
    </source>
</evidence>
<dbReference type="Proteomes" id="UP000190852">
    <property type="component" value="Unassembled WGS sequence"/>
</dbReference>
<organism evidence="1 2">
    <name type="scientific">Parabacteroides chartae</name>
    <dbReference type="NCBI Taxonomy" id="1037355"/>
    <lineage>
        <taxon>Bacteria</taxon>
        <taxon>Pseudomonadati</taxon>
        <taxon>Bacteroidota</taxon>
        <taxon>Bacteroidia</taxon>
        <taxon>Bacteroidales</taxon>
        <taxon>Tannerellaceae</taxon>
        <taxon>Parabacteroides</taxon>
    </lineage>
</organism>
<sequence>MRRLGLIFSAIVLVATMSFGQSKKVNLVSDINFEKLSNYLQLKPSQMNEVASINEFFSEQLAEASRASESRYDKKVHQAVYSNLKLMKGTLSEDQYRKYLTLINVTNNNNRLFSAGYGDTYLAEVNE</sequence>
<keyword evidence="2" id="KW-1185">Reference proteome</keyword>
<dbReference type="EMBL" id="FUYQ01000030">
    <property type="protein sequence ID" value="SKB86803.1"/>
    <property type="molecule type" value="Genomic_DNA"/>
</dbReference>
<accession>A0A1T5ES34</accession>
<dbReference type="RefSeq" id="WP_079684501.1">
    <property type="nucleotide sequence ID" value="NZ_FUYQ01000030.1"/>
</dbReference>
<proteinExistence type="predicted"/>
<evidence type="ECO:0000313" key="1">
    <source>
        <dbReference type="EMBL" id="SKB86803.1"/>
    </source>
</evidence>
<reference evidence="2" key="1">
    <citation type="submission" date="2017-02" db="EMBL/GenBank/DDBJ databases">
        <authorList>
            <person name="Varghese N."/>
            <person name="Submissions S."/>
        </authorList>
    </citation>
    <scope>NUCLEOTIDE SEQUENCE [LARGE SCALE GENOMIC DNA]</scope>
    <source>
        <strain evidence="2">DSM 24967</strain>
    </source>
</reference>
<dbReference type="AlphaFoldDB" id="A0A1T5ES34"/>